<dbReference type="SUPFAM" id="SSF50998">
    <property type="entry name" value="Quinoprotein alcohol dehydrogenase-like"/>
    <property type="match status" value="1"/>
</dbReference>
<sequence length="438" mass="46261">MALIELSTEAPAQPVGGPPPAYVYRRLGLFLSVLLVLALGGAARPESMLLRHTGHIPLGDADFVIGDGRLYAADFAVDPPVITAWSAATGRRLWRVQGPAGSTEGYYSLSAGVPGLLMVNVARSTTVLDGGTGALRWRSPTPLQALAAGQGLVTSESFRAGTEYDPESGEPGRLYGTTSQTLHTEPALSTSLEGVELATGRHLWSVTVPGSVATVWTGTAVVVFSADRVTVRSPSTGEVLRERAVADSGAWPMWGEVAGDTVLVHHGAFGEGGEVVAYALDTLDERWQQNQPDSQGSSSTCVGLPCRKTRTDLTVLDPRTGTALWSAGNDLDLVAFGNDAILELRSLSTPQRVVDRGTGRVRVELGTWSSFVDLADSRGYLLMRPEPGAGLVLGLLRRGAPAIQLLGRIPRAAAACERDEKYLACRVGGSAEVYQYLG</sequence>
<organism evidence="2 3">
    <name type="scientific">Winogradskya consettensis</name>
    <dbReference type="NCBI Taxonomy" id="113560"/>
    <lineage>
        <taxon>Bacteria</taxon>
        <taxon>Bacillati</taxon>
        <taxon>Actinomycetota</taxon>
        <taxon>Actinomycetes</taxon>
        <taxon>Micromonosporales</taxon>
        <taxon>Micromonosporaceae</taxon>
        <taxon>Winogradskya</taxon>
    </lineage>
</organism>
<dbReference type="EMBL" id="BOQP01000043">
    <property type="protein sequence ID" value="GIM80763.1"/>
    <property type="molecule type" value="Genomic_DNA"/>
</dbReference>
<dbReference type="Proteomes" id="UP000680865">
    <property type="component" value="Unassembled WGS sequence"/>
</dbReference>
<evidence type="ECO:0000313" key="2">
    <source>
        <dbReference type="EMBL" id="GIM80763.1"/>
    </source>
</evidence>
<dbReference type="Pfam" id="PF13360">
    <property type="entry name" value="PQQ_2"/>
    <property type="match status" value="1"/>
</dbReference>
<feature type="domain" description="Pyrrolo-quinoline quinone repeat" evidence="1">
    <location>
        <begin position="81"/>
        <end position="247"/>
    </location>
</feature>
<name>A0A919T154_9ACTN</name>
<reference evidence="2" key="1">
    <citation type="submission" date="2021-03" db="EMBL/GenBank/DDBJ databases">
        <title>Whole genome shotgun sequence of Actinoplanes consettensis NBRC 14913.</title>
        <authorList>
            <person name="Komaki H."/>
            <person name="Tamura T."/>
        </authorList>
    </citation>
    <scope>NUCLEOTIDE SEQUENCE</scope>
    <source>
        <strain evidence="2">NBRC 14913</strain>
    </source>
</reference>
<dbReference type="InterPro" id="IPR015943">
    <property type="entry name" value="WD40/YVTN_repeat-like_dom_sf"/>
</dbReference>
<dbReference type="AlphaFoldDB" id="A0A919T154"/>
<gene>
    <name evidence="2" type="ORF">Aco04nite_72540</name>
</gene>
<protein>
    <recommendedName>
        <fullName evidence="1">Pyrrolo-quinoline quinone repeat domain-containing protein</fullName>
    </recommendedName>
</protein>
<keyword evidence="3" id="KW-1185">Reference proteome</keyword>
<dbReference type="InterPro" id="IPR011047">
    <property type="entry name" value="Quinoprotein_ADH-like_sf"/>
</dbReference>
<proteinExistence type="predicted"/>
<dbReference type="Gene3D" id="2.130.10.10">
    <property type="entry name" value="YVTN repeat-like/Quinoprotein amine dehydrogenase"/>
    <property type="match status" value="1"/>
</dbReference>
<accession>A0A919T154</accession>
<dbReference type="InterPro" id="IPR002372">
    <property type="entry name" value="PQQ_rpt_dom"/>
</dbReference>
<comment type="caution">
    <text evidence="2">The sequence shown here is derived from an EMBL/GenBank/DDBJ whole genome shotgun (WGS) entry which is preliminary data.</text>
</comment>
<evidence type="ECO:0000313" key="3">
    <source>
        <dbReference type="Proteomes" id="UP000680865"/>
    </source>
</evidence>
<evidence type="ECO:0000259" key="1">
    <source>
        <dbReference type="Pfam" id="PF13360"/>
    </source>
</evidence>